<keyword evidence="8" id="KW-1185">Reference proteome</keyword>
<dbReference type="GO" id="GO:0016020">
    <property type="term" value="C:membrane"/>
    <property type="evidence" value="ECO:0007669"/>
    <property type="project" value="TreeGrafter"/>
</dbReference>
<proteinExistence type="predicted"/>
<dbReference type="GO" id="GO:0016042">
    <property type="term" value="P:lipid catabolic process"/>
    <property type="evidence" value="ECO:0007669"/>
    <property type="project" value="UniProtKB-UniRule"/>
</dbReference>
<dbReference type="PANTHER" id="PTHR24185">
    <property type="entry name" value="CALCIUM-INDEPENDENT PHOSPHOLIPASE A2-GAMMA"/>
    <property type="match status" value="1"/>
</dbReference>
<evidence type="ECO:0000256" key="2">
    <source>
        <dbReference type="ARBA" id="ARBA00022963"/>
    </source>
</evidence>
<dbReference type="SUPFAM" id="SSF52151">
    <property type="entry name" value="FabD/lysophospholipase-like"/>
    <property type="match status" value="1"/>
</dbReference>
<feature type="active site" description="Nucleophile" evidence="4">
    <location>
        <position position="295"/>
    </location>
</feature>
<evidence type="ECO:0000313" key="7">
    <source>
        <dbReference type="EMBL" id="CEO59818.1"/>
    </source>
</evidence>
<dbReference type="Pfam" id="PF01734">
    <property type="entry name" value="Patatin"/>
    <property type="match status" value="1"/>
</dbReference>
<evidence type="ECO:0000256" key="3">
    <source>
        <dbReference type="ARBA" id="ARBA00023098"/>
    </source>
</evidence>
<dbReference type="PANTHER" id="PTHR24185:SF1">
    <property type="entry name" value="CALCIUM-INDEPENDENT PHOSPHOLIPASE A2-GAMMA"/>
    <property type="match status" value="1"/>
</dbReference>
<dbReference type="GO" id="GO:0047499">
    <property type="term" value="F:calcium-independent phospholipase A2 activity"/>
    <property type="evidence" value="ECO:0007669"/>
    <property type="project" value="TreeGrafter"/>
</dbReference>
<keyword evidence="1 4" id="KW-0378">Hydrolase</keyword>
<organism evidence="7 8">
    <name type="scientific">Penicillium brasilianum</name>
    <dbReference type="NCBI Taxonomy" id="104259"/>
    <lineage>
        <taxon>Eukaryota</taxon>
        <taxon>Fungi</taxon>
        <taxon>Dikarya</taxon>
        <taxon>Ascomycota</taxon>
        <taxon>Pezizomycotina</taxon>
        <taxon>Eurotiomycetes</taxon>
        <taxon>Eurotiomycetidae</taxon>
        <taxon>Eurotiales</taxon>
        <taxon>Aspergillaceae</taxon>
        <taxon>Penicillium</taxon>
    </lineage>
</organism>
<dbReference type="GO" id="GO:0019369">
    <property type="term" value="P:arachidonate metabolic process"/>
    <property type="evidence" value="ECO:0007669"/>
    <property type="project" value="TreeGrafter"/>
</dbReference>
<feature type="active site" description="Proton acceptor" evidence="4">
    <location>
        <position position="441"/>
    </location>
</feature>
<name>A0A0F7VCV1_PENBI</name>
<protein>
    <recommendedName>
        <fullName evidence="6">PNPLA domain-containing protein</fullName>
    </recommendedName>
</protein>
<keyword evidence="2 4" id="KW-0442">Lipid degradation</keyword>
<gene>
    <name evidence="7" type="ORF">PMG11_04474</name>
</gene>
<sequence length="607" mass="67173">MSPQPSLKTVKDLPTLPCGNVDDSPSPSNGDYTFKADPREDANKPLVSGESDAIENRIWFKTNALNAATIKSFQRIQLFAETHDQGRVDDTSLGNWTWLELAIFEDESSDKPRVKDSVELVWLSHKNRFLTDEYGWLAGQIFDRSHNLLRLLEPGNVLAVRACARFQGWELYGRDAYLIFDVGDENDLDPPPPYSNVLQQLMSVQQTLDEVNDLKLKISDKKIDRQNDAFKPQIPLDLNRADAYAGRDERPLRVLSLDGGGVRGIASLLILQAVLDKVAPGKKPCEIFDMIGGTSTGGLIAIMLGRLQMTVAECIAQYDDVMKEVFPETGDIKKAFNLATHGEFYDSSNLEIIIKRLIKDKLGNSDVDLLDEKGPCKIFLMATNSQAANNRAPVFLRSYKNPNNLENSALVNMKLWQAARATSAAPAYFKPLQVNGYTLVDGGLGANNPLGWLWTEVLGVFGPTRATDCFLSIGTGMAANSPVIQPGIIPSHAVEGSFASAATNSELINIMFRTLLDAFAPVVREHKYWRMNVYKDVLAENKVVEGGWLNWKKDVVALNNYEDPGALDDVKSALGKLTDWTKQYIVQEQTMITDCAAAIGRNLGKQV</sequence>
<feature type="compositionally biased region" description="Basic and acidic residues" evidence="5">
    <location>
        <begin position="34"/>
        <end position="43"/>
    </location>
</feature>
<dbReference type="AlphaFoldDB" id="A0A0F7VCV1"/>
<dbReference type="Proteomes" id="UP000042958">
    <property type="component" value="Unassembled WGS sequence"/>
</dbReference>
<evidence type="ECO:0000256" key="1">
    <source>
        <dbReference type="ARBA" id="ARBA00022801"/>
    </source>
</evidence>
<feature type="short sequence motif" description="GXGXXG" evidence="4">
    <location>
        <begin position="259"/>
        <end position="264"/>
    </location>
</feature>
<feature type="domain" description="PNPLA" evidence="6">
    <location>
        <begin position="255"/>
        <end position="454"/>
    </location>
</feature>
<dbReference type="InterPro" id="IPR002641">
    <property type="entry name" value="PNPLA_dom"/>
</dbReference>
<evidence type="ECO:0000256" key="4">
    <source>
        <dbReference type="PROSITE-ProRule" id="PRU01161"/>
    </source>
</evidence>
<evidence type="ECO:0000259" key="6">
    <source>
        <dbReference type="PROSITE" id="PS51635"/>
    </source>
</evidence>
<keyword evidence="3 4" id="KW-0443">Lipid metabolism</keyword>
<accession>A0A0F7VCV1</accession>
<dbReference type="STRING" id="104259.A0A0F7VCV1"/>
<evidence type="ECO:0000313" key="8">
    <source>
        <dbReference type="Proteomes" id="UP000042958"/>
    </source>
</evidence>
<dbReference type="InterPro" id="IPR016035">
    <property type="entry name" value="Acyl_Trfase/lysoPLipase"/>
</dbReference>
<dbReference type="EMBL" id="CDHK01000004">
    <property type="protein sequence ID" value="CEO59818.1"/>
    <property type="molecule type" value="Genomic_DNA"/>
</dbReference>
<dbReference type="PROSITE" id="PS51635">
    <property type="entry name" value="PNPLA"/>
    <property type="match status" value="1"/>
</dbReference>
<feature type="region of interest" description="Disordered" evidence="5">
    <location>
        <begin position="1"/>
        <end position="46"/>
    </location>
</feature>
<dbReference type="GO" id="GO:0046486">
    <property type="term" value="P:glycerolipid metabolic process"/>
    <property type="evidence" value="ECO:0007669"/>
    <property type="project" value="UniProtKB-ARBA"/>
</dbReference>
<dbReference type="Gene3D" id="3.40.1090.10">
    <property type="entry name" value="Cytosolic phospholipase A2 catalytic domain"/>
    <property type="match status" value="1"/>
</dbReference>
<dbReference type="OrthoDB" id="1658288at2759"/>
<evidence type="ECO:0000256" key="5">
    <source>
        <dbReference type="SAM" id="MobiDB-lite"/>
    </source>
</evidence>
<reference evidence="8" key="1">
    <citation type="journal article" date="2015" name="Genome Announc.">
        <title>Draft genome sequence of the fungus Penicillium brasilianum MG11.</title>
        <authorList>
            <person name="Horn F."/>
            <person name="Linde J."/>
            <person name="Mattern D.J."/>
            <person name="Walther G."/>
            <person name="Guthke R."/>
            <person name="Brakhage A.A."/>
            <person name="Valiante V."/>
        </authorList>
    </citation>
    <scope>NUCLEOTIDE SEQUENCE [LARGE SCALE GENOMIC DNA]</scope>
    <source>
        <strain evidence="8">MG11</strain>
    </source>
</reference>
<feature type="short sequence motif" description="GXSXG" evidence="4">
    <location>
        <begin position="293"/>
        <end position="297"/>
    </location>
</feature>
<feature type="short sequence motif" description="DGA/G" evidence="4">
    <location>
        <begin position="441"/>
        <end position="443"/>
    </location>
</feature>